<accession>A0A5N6LN31</accession>
<name>A0A5N6LN31_9ASTR</name>
<evidence type="ECO:0000313" key="2">
    <source>
        <dbReference type="Proteomes" id="UP000326396"/>
    </source>
</evidence>
<reference evidence="1 2" key="1">
    <citation type="submission" date="2019-05" db="EMBL/GenBank/DDBJ databases">
        <title>Mikania micrantha, genome provides insights into the molecular mechanism of rapid growth.</title>
        <authorList>
            <person name="Liu B."/>
        </authorList>
    </citation>
    <scope>NUCLEOTIDE SEQUENCE [LARGE SCALE GENOMIC DNA]</scope>
    <source>
        <strain evidence="1">NLD-2019</strain>
        <tissue evidence="1">Leaf</tissue>
    </source>
</reference>
<keyword evidence="2" id="KW-1185">Reference proteome</keyword>
<evidence type="ECO:0008006" key="3">
    <source>
        <dbReference type="Google" id="ProtNLM"/>
    </source>
</evidence>
<protein>
    <recommendedName>
        <fullName evidence="3">ARID domain-containing protein</fullName>
    </recommendedName>
</protein>
<evidence type="ECO:0000313" key="1">
    <source>
        <dbReference type="EMBL" id="KAD2393587.1"/>
    </source>
</evidence>
<organism evidence="1 2">
    <name type="scientific">Mikania micrantha</name>
    <name type="common">bitter vine</name>
    <dbReference type="NCBI Taxonomy" id="192012"/>
    <lineage>
        <taxon>Eukaryota</taxon>
        <taxon>Viridiplantae</taxon>
        <taxon>Streptophyta</taxon>
        <taxon>Embryophyta</taxon>
        <taxon>Tracheophyta</taxon>
        <taxon>Spermatophyta</taxon>
        <taxon>Magnoliopsida</taxon>
        <taxon>eudicotyledons</taxon>
        <taxon>Gunneridae</taxon>
        <taxon>Pentapetalae</taxon>
        <taxon>asterids</taxon>
        <taxon>campanulids</taxon>
        <taxon>Asterales</taxon>
        <taxon>Asteraceae</taxon>
        <taxon>Asteroideae</taxon>
        <taxon>Heliantheae alliance</taxon>
        <taxon>Eupatorieae</taxon>
        <taxon>Mikania</taxon>
    </lineage>
</organism>
<dbReference type="AlphaFoldDB" id="A0A5N6LN31"/>
<dbReference type="OrthoDB" id="338531at2759"/>
<proteinExistence type="predicted"/>
<comment type="caution">
    <text evidence="1">The sequence shown here is derived from an EMBL/GenBank/DDBJ whole genome shotgun (WGS) entry which is preliminary data.</text>
</comment>
<sequence length="250" mass="28881">MFENEDDQSNSQESNRDYNMVVNCAKNHSDLNVMNTKNGNDKVIHEADFKGYFDQDSKDLEQGEIVGDSKTHHDIDINPDAWVTFLDTLHIHNYVEESKDYLRIEFAKFVKWFYNKHFNQKDKKYPPKLPNDCAIELLDLCMYVEDAGYLDLMSWKYLITKHGENNIGQPSGLETAYEKVAGNNINTGEDGKEKMEDIQKEDKEPIEIGAIQNEELGFQIEDLDVELGQDDYDLLEDFLSMDEDSIAPAE</sequence>
<gene>
    <name evidence="1" type="ORF">E3N88_40564</name>
</gene>
<dbReference type="EMBL" id="SZYD01000019">
    <property type="protein sequence ID" value="KAD2393587.1"/>
    <property type="molecule type" value="Genomic_DNA"/>
</dbReference>
<dbReference type="Proteomes" id="UP000326396">
    <property type="component" value="Linkage Group LG9"/>
</dbReference>